<accession>A0AAD3YAZ7</accession>
<reference evidence="2" key="2">
    <citation type="submission" date="2023-06" db="EMBL/GenBank/DDBJ databases">
        <authorList>
            <person name="Kobayashi Y."/>
            <person name="Kayamori A."/>
            <person name="Aoki K."/>
            <person name="Shiwa Y."/>
            <person name="Fujita N."/>
            <person name="Sugita T."/>
            <person name="Iwasaki W."/>
            <person name="Tanaka N."/>
            <person name="Takashima M."/>
        </authorList>
    </citation>
    <scope>NUCLEOTIDE SEQUENCE</scope>
    <source>
        <strain evidence="2">HIS016</strain>
    </source>
</reference>
<evidence type="ECO:0000313" key="3">
    <source>
        <dbReference type="Proteomes" id="UP001222932"/>
    </source>
</evidence>
<feature type="transmembrane region" description="Helical" evidence="1">
    <location>
        <begin position="12"/>
        <end position="29"/>
    </location>
</feature>
<keyword evidence="1" id="KW-1133">Transmembrane helix</keyword>
<gene>
    <name evidence="2" type="ORF">CspeluHIS016_0303800</name>
</gene>
<dbReference type="EMBL" id="BTCM01000003">
    <property type="protein sequence ID" value="GMK56540.1"/>
    <property type="molecule type" value="Genomic_DNA"/>
</dbReference>
<keyword evidence="1" id="KW-0472">Membrane</keyword>
<evidence type="ECO:0000313" key="2">
    <source>
        <dbReference type="EMBL" id="GMK56540.1"/>
    </source>
</evidence>
<comment type="caution">
    <text evidence="2">The sequence shown here is derived from an EMBL/GenBank/DDBJ whole genome shotgun (WGS) entry which is preliminary data.</text>
</comment>
<sequence length="193" mass="20560">MASRTVFDPSTLLRMSPLLAATCTVWANIDHTLFLDFVPTPKYRPTSPLAALFSLYEANTTGLAAVITAALNLIHAAPSSLAPAATGPAGATAKGASAAASLISSWRTGDWSVDWRSPPTLYLAGLALTAAHLALQPYLQRVVRDLVSAPNDYARARAAWRWRRAVFARAVLLDLPAWACFLGAAMGSLRPIM</sequence>
<reference evidence="2" key="1">
    <citation type="journal article" date="2023" name="BMC Genomics">
        <title>Chromosome-level genome assemblies of Cutaneotrichosporon spp. (Trichosporonales, Basidiomycota) reveal imbalanced evolution between nucleotide sequences and chromosome synteny.</title>
        <authorList>
            <person name="Kobayashi Y."/>
            <person name="Kayamori A."/>
            <person name="Aoki K."/>
            <person name="Shiwa Y."/>
            <person name="Matsutani M."/>
            <person name="Fujita N."/>
            <person name="Sugita T."/>
            <person name="Iwasaki W."/>
            <person name="Tanaka N."/>
            <person name="Takashima M."/>
        </authorList>
    </citation>
    <scope>NUCLEOTIDE SEQUENCE</scope>
    <source>
        <strain evidence="2">HIS016</strain>
    </source>
</reference>
<organism evidence="2 3">
    <name type="scientific">Cutaneotrichosporon spelunceum</name>
    <dbReference type="NCBI Taxonomy" id="1672016"/>
    <lineage>
        <taxon>Eukaryota</taxon>
        <taxon>Fungi</taxon>
        <taxon>Dikarya</taxon>
        <taxon>Basidiomycota</taxon>
        <taxon>Agaricomycotina</taxon>
        <taxon>Tremellomycetes</taxon>
        <taxon>Trichosporonales</taxon>
        <taxon>Trichosporonaceae</taxon>
        <taxon>Cutaneotrichosporon</taxon>
    </lineage>
</organism>
<proteinExistence type="predicted"/>
<evidence type="ECO:0000256" key="1">
    <source>
        <dbReference type="SAM" id="Phobius"/>
    </source>
</evidence>
<feature type="transmembrane region" description="Helical" evidence="1">
    <location>
        <begin position="49"/>
        <end position="74"/>
    </location>
</feature>
<name>A0AAD3YAZ7_9TREE</name>
<keyword evidence="3" id="KW-1185">Reference proteome</keyword>
<keyword evidence="1" id="KW-0812">Transmembrane</keyword>
<dbReference type="AlphaFoldDB" id="A0AAD3YAZ7"/>
<dbReference type="Proteomes" id="UP001222932">
    <property type="component" value="Unassembled WGS sequence"/>
</dbReference>
<protein>
    <submittedName>
        <fullName evidence="2">Uncharacterized protein</fullName>
    </submittedName>
</protein>
<feature type="transmembrane region" description="Helical" evidence="1">
    <location>
        <begin position="166"/>
        <end position="189"/>
    </location>
</feature>